<organism evidence="2 3">
    <name type="scientific">Agathobacter rectalis</name>
    <dbReference type="NCBI Taxonomy" id="39491"/>
    <lineage>
        <taxon>Bacteria</taxon>
        <taxon>Bacillati</taxon>
        <taxon>Bacillota</taxon>
        <taxon>Clostridia</taxon>
        <taxon>Lachnospirales</taxon>
        <taxon>Lachnospiraceae</taxon>
        <taxon>Agathobacter</taxon>
    </lineage>
</organism>
<evidence type="ECO:0000313" key="2">
    <source>
        <dbReference type="EMBL" id="RHI21785.1"/>
    </source>
</evidence>
<comment type="caution">
    <text evidence="2">The sequence shown here is derived from an EMBL/GenBank/DDBJ whole genome shotgun (WGS) entry which is preliminary data.</text>
</comment>
<protein>
    <recommendedName>
        <fullName evidence="1">ADP ribosyltransferase domain-containing protein</fullName>
    </recommendedName>
</protein>
<dbReference type="AlphaFoldDB" id="A0A414ZKW9"/>
<gene>
    <name evidence="2" type="ORF">DW172_08945</name>
</gene>
<dbReference type="Proteomes" id="UP000285865">
    <property type="component" value="Unassembled WGS sequence"/>
</dbReference>
<dbReference type="EMBL" id="QRKN01000006">
    <property type="protein sequence ID" value="RHI21785.1"/>
    <property type="molecule type" value="Genomic_DNA"/>
</dbReference>
<dbReference type="InterPro" id="IPR003540">
    <property type="entry name" value="ADP-ribosyltransferase"/>
</dbReference>
<dbReference type="GO" id="GO:0005576">
    <property type="term" value="C:extracellular region"/>
    <property type="evidence" value="ECO:0007669"/>
    <property type="project" value="InterPro"/>
</dbReference>
<dbReference type="SUPFAM" id="SSF56399">
    <property type="entry name" value="ADP-ribosylation"/>
    <property type="match status" value="1"/>
</dbReference>
<sequence length="259" mass="30976">MLLEMRMLARERLRSVAQKYRKKITKHNCKFLERIFIMINQQRYGKLYWHVDDRETYLEFQNQEEARTWGIEHYKNWADKYKRVMQMSKSAVKGSLCEIPIECYCGYSYRQINKFLRYEKDDDYHTYRELADILSIVLCSAPRIPHNLVLYRMVNDEFINMLIEKNKQELPTPMQEKGFMSTSLLKNIANETESYASQNNLLKIFVPKDTIGVYVNAVTSRSEEEMLLFPNMYLGLASYPHKDEDTGKILFECQLIKMY</sequence>
<evidence type="ECO:0000259" key="1">
    <source>
        <dbReference type="Pfam" id="PF03496"/>
    </source>
</evidence>
<name>A0A414ZKW9_9FIRM</name>
<evidence type="ECO:0000313" key="3">
    <source>
        <dbReference type="Proteomes" id="UP000285865"/>
    </source>
</evidence>
<accession>A0A414ZKW9</accession>
<dbReference type="Gene3D" id="3.90.176.10">
    <property type="entry name" value="Toxin ADP-ribosyltransferase, Chain A, domain 1"/>
    <property type="match status" value="1"/>
</dbReference>
<reference evidence="2 3" key="1">
    <citation type="submission" date="2018-08" db="EMBL/GenBank/DDBJ databases">
        <title>A genome reference for cultivated species of the human gut microbiota.</title>
        <authorList>
            <person name="Zou Y."/>
            <person name="Xue W."/>
            <person name="Luo G."/>
        </authorList>
    </citation>
    <scope>NUCLEOTIDE SEQUENCE [LARGE SCALE GENOMIC DNA]</scope>
    <source>
        <strain evidence="2 3">AM16-11</strain>
    </source>
</reference>
<dbReference type="PROSITE" id="PS51996">
    <property type="entry name" value="TR_MART"/>
    <property type="match status" value="1"/>
</dbReference>
<proteinExistence type="predicted"/>
<dbReference type="Pfam" id="PF03496">
    <property type="entry name" value="ADPrib_exo_Tox"/>
    <property type="match status" value="1"/>
</dbReference>
<feature type="domain" description="ADP ribosyltransferase" evidence="1">
    <location>
        <begin position="67"/>
        <end position="229"/>
    </location>
</feature>